<evidence type="ECO:0000313" key="3">
    <source>
        <dbReference type="Proteomes" id="UP000466966"/>
    </source>
</evidence>
<dbReference type="InterPro" id="IPR016980">
    <property type="entry name" value="S-AdoMet-dep_MeTrfase_Alr7345"/>
</dbReference>
<name>A0A844YSV2_9SPHN</name>
<dbReference type="Gene3D" id="3.40.50.150">
    <property type="entry name" value="Vaccinia Virus protein VP39"/>
    <property type="match status" value="1"/>
</dbReference>
<gene>
    <name evidence="2" type="ORF">GRI99_00420</name>
</gene>
<comment type="caution">
    <text evidence="2">The sequence shown here is derived from an EMBL/GenBank/DDBJ whole genome shotgun (WGS) entry which is preliminary data.</text>
</comment>
<sequence>MAQSADPAMEQVLASPHRDADRARDVHRHPAEMLRFFDVQPGMTVVDFWPAGGWFTRVLVPYLGAEGTYIGLNPPVRQGDSAYIQALANYAETLPPQAREWVPQGGARVIGANAPTIPQELAGTADRVLILREIHNMRRANWFHDVVVAARTLLKPDGLLGVEQHRARPDAPASYTLGDNGYQREQDVIALFEAYGFELVARSEINANPRDPADWPQGVWTLPPGYRGTPAENTARRAELDAIGESDRMTLLFRKRP</sequence>
<accession>A0A844YSV2</accession>
<dbReference type="SUPFAM" id="SSF53335">
    <property type="entry name" value="S-adenosyl-L-methionine-dependent methyltransferases"/>
    <property type="match status" value="1"/>
</dbReference>
<dbReference type="Proteomes" id="UP000466966">
    <property type="component" value="Unassembled WGS sequence"/>
</dbReference>
<feature type="region of interest" description="Disordered" evidence="1">
    <location>
        <begin position="1"/>
        <end position="25"/>
    </location>
</feature>
<protein>
    <recommendedName>
        <fullName evidence="4">Methyltransferase</fullName>
    </recommendedName>
</protein>
<organism evidence="2 3">
    <name type="scientific">Alteraurantiacibacter buctensis</name>
    <dbReference type="NCBI Taxonomy" id="1503981"/>
    <lineage>
        <taxon>Bacteria</taxon>
        <taxon>Pseudomonadati</taxon>
        <taxon>Pseudomonadota</taxon>
        <taxon>Alphaproteobacteria</taxon>
        <taxon>Sphingomonadales</taxon>
        <taxon>Erythrobacteraceae</taxon>
        <taxon>Alteraurantiacibacter</taxon>
    </lineage>
</organism>
<proteinExistence type="predicted"/>
<dbReference type="InterPro" id="IPR029063">
    <property type="entry name" value="SAM-dependent_MTases_sf"/>
</dbReference>
<evidence type="ECO:0008006" key="4">
    <source>
        <dbReference type="Google" id="ProtNLM"/>
    </source>
</evidence>
<evidence type="ECO:0000313" key="2">
    <source>
        <dbReference type="EMBL" id="MXO70096.1"/>
    </source>
</evidence>
<evidence type="ECO:0000256" key="1">
    <source>
        <dbReference type="SAM" id="MobiDB-lite"/>
    </source>
</evidence>
<dbReference type="EMBL" id="WTYV01000001">
    <property type="protein sequence ID" value="MXO70096.1"/>
    <property type="molecule type" value="Genomic_DNA"/>
</dbReference>
<reference evidence="2 3" key="1">
    <citation type="submission" date="2019-12" db="EMBL/GenBank/DDBJ databases">
        <title>Genomic-based taxomic classification of the family Erythrobacteraceae.</title>
        <authorList>
            <person name="Xu L."/>
        </authorList>
    </citation>
    <scope>NUCLEOTIDE SEQUENCE [LARGE SCALE GENOMIC DNA]</scope>
    <source>
        <strain evidence="2 3">M0322</strain>
    </source>
</reference>
<keyword evidence="3" id="KW-1185">Reference proteome</keyword>
<feature type="compositionally biased region" description="Basic and acidic residues" evidence="1">
    <location>
        <begin position="16"/>
        <end position="25"/>
    </location>
</feature>
<dbReference type="AlphaFoldDB" id="A0A844YSV2"/>
<dbReference type="PIRSF" id="PIRSF031679">
    <property type="entry name" value="Mtase_Alr7345_prd"/>
    <property type="match status" value="1"/>
</dbReference>
<dbReference type="OrthoDB" id="9801692at2"/>